<comment type="caution">
    <text evidence="15">The sequence shown here is derived from an EMBL/GenBank/DDBJ whole genome shotgun (WGS) entry which is preliminary data.</text>
</comment>
<evidence type="ECO:0000313" key="16">
    <source>
        <dbReference type="Proteomes" id="UP000597762"/>
    </source>
</evidence>
<dbReference type="Proteomes" id="UP000597762">
    <property type="component" value="Unassembled WGS sequence"/>
</dbReference>
<evidence type="ECO:0000256" key="8">
    <source>
        <dbReference type="ARBA" id="ARBA00022660"/>
    </source>
</evidence>
<dbReference type="EMBL" id="CAHIKZ030002855">
    <property type="protein sequence ID" value="CAE1293009.1"/>
    <property type="molecule type" value="Genomic_DNA"/>
</dbReference>
<organism evidence="15 16">
    <name type="scientific">Acanthosepion pharaonis</name>
    <name type="common">Pharaoh cuttlefish</name>
    <name type="synonym">Sepia pharaonis</name>
    <dbReference type="NCBI Taxonomy" id="158019"/>
    <lineage>
        <taxon>Eukaryota</taxon>
        <taxon>Metazoa</taxon>
        <taxon>Spiralia</taxon>
        <taxon>Lophotrochozoa</taxon>
        <taxon>Mollusca</taxon>
        <taxon>Cephalopoda</taxon>
        <taxon>Coleoidea</taxon>
        <taxon>Decapodiformes</taxon>
        <taxon>Sepiida</taxon>
        <taxon>Sepiina</taxon>
        <taxon>Sepiidae</taxon>
        <taxon>Acanthosepion</taxon>
    </lineage>
</organism>
<dbReference type="InterPro" id="IPR050566">
    <property type="entry name" value="Deoxyribonucleoside_kinase"/>
</dbReference>
<evidence type="ECO:0000256" key="5">
    <source>
        <dbReference type="ARBA" id="ARBA00017279"/>
    </source>
</evidence>
<accession>A0A812D530</accession>
<keyword evidence="7 13" id="KW-0285">Flavoprotein</keyword>
<dbReference type="InterPro" id="IPR031314">
    <property type="entry name" value="DNK_dom"/>
</dbReference>
<protein>
    <recommendedName>
        <fullName evidence="5 13">NADH dehydrogenase [ubiquinone] 1 alpha subcomplex subunit 10, mitochondrial</fullName>
    </recommendedName>
</protein>
<dbReference type="GO" id="GO:0006120">
    <property type="term" value="P:mitochondrial electron transport, NADH to ubiquinone"/>
    <property type="evidence" value="ECO:0007669"/>
    <property type="project" value="InterPro"/>
</dbReference>
<keyword evidence="11 13" id="KW-0249">Electron transport</keyword>
<evidence type="ECO:0000256" key="2">
    <source>
        <dbReference type="ARBA" id="ARBA00003195"/>
    </source>
</evidence>
<gene>
    <name evidence="15" type="ORF">SPHA_49593</name>
</gene>
<evidence type="ECO:0000256" key="11">
    <source>
        <dbReference type="ARBA" id="ARBA00022982"/>
    </source>
</evidence>
<dbReference type="PIRSF" id="PIRSF000543">
    <property type="entry name" value="NADH_UQ_42KD"/>
    <property type="match status" value="1"/>
</dbReference>
<evidence type="ECO:0000256" key="9">
    <source>
        <dbReference type="ARBA" id="ARBA00022827"/>
    </source>
</evidence>
<feature type="domain" description="Deoxynucleoside kinase" evidence="14">
    <location>
        <begin position="83"/>
        <end position="321"/>
    </location>
</feature>
<dbReference type="AlphaFoldDB" id="A0A812D530"/>
<sequence length="397" mass="46195">MLALGFVRSGATGIKCAGSLFRISPGILSSALNVTPVAHLTALSLVETRTRVKPWPYKEKTYNQFWQFFDHTSKRFDDNTRLIVVDGNIATGKTEFAKKVAESFNLLYMPDVHPDEVWLNEDGYDMRKLDEQFSDGPNKSYDLEKFLSDKNPKNLKVGRPQMLLYYKRFYHYVSALEHILNTGQGVVMERSVFSDMVFPEVFAQLGYMTPEALTFYKNMLRKNTICDLWKPHLIIYLDAPIATVRENINKRGIPYEVNSPVLTDDFLRKVDAAYKKKLFPSLRDHTEIISYDISNLPDWEIIIEELEELNLVEVESQPEKFKEWRQRREDDFNNYRMVVSMKDTLHPLFLVEPPLDAPELMIHGEDLIELETVIHNNPGIYYKKGYNPETDNVLFKL</sequence>
<keyword evidence="9 13" id="KW-0274">FAD</keyword>
<keyword evidence="12 13" id="KW-0496">Mitochondrion</keyword>
<dbReference type="InterPro" id="IPR027417">
    <property type="entry name" value="P-loop_NTPase"/>
</dbReference>
<evidence type="ECO:0000259" key="14">
    <source>
        <dbReference type="Pfam" id="PF01712"/>
    </source>
</evidence>
<evidence type="ECO:0000256" key="12">
    <source>
        <dbReference type="ARBA" id="ARBA00023128"/>
    </source>
</evidence>
<name>A0A812D530_ACAPH</name>
<comment type="subcellular location">
    <subcellularLocation>
        <location evidence="3 13">Mitochondrion matrix</location>
    </subcellularLocation>
</comment>
<evidence type="ECO:0000256" key="4">
    <source>
        <dbReference type="ARBA" id="ARBA00008606"/>
    </source>
</evidence>
<keyword evidence="8 13" id="KW-0679">Respiratory chain</keyword>
<keyword evidence="16" id="KW-1185">Reference proteome</keyword>
<dbReference type="OrthoDB" id="17400at2759"/>
<keyword evidence="6 13" id="KW-0813">Transport</keyword>
<evidence type="ECO:0000256" key="6">
    <source>
        <dbReference type="ARBA" id="ARBA00022448"/>
    </source>
</evidence>
<dbReference type="Gene3D" id="3.40.50.300">
    <property type="entry name" value="P-loop containing nucleotide triphosphate hydrolases"/>
    <property type="match status" value="1"/>
</dbReference>
<dbReference type="PANTHER" id="PTHR10513:SF15">
    <property type="entry name" value="NADH DEHYDROGENASE [UBIQUINONE] 1 ALPHA SUBCOMPLEX SUBUNIT 10, MITOCHONDRIAL"/>
    <property type="match status" value="1"/>
</dbReference>
<comment type="cofactor">
    <cofactor evidence="1 13">
        <name>FAD</name>
        <dbReference type="ChEBI" id="CHEBI:57692"/>
    </cofactor>
</comment>
<evidence type="ECO:0000313" key="15">
    <source>
        <dbReference type="EMBL" id="CAE1293009.1"/>
    </source>
</evidence>
<evidence type="ECO:0000256" key="3">
    <source>
        <dbReference type="ARBA" id="ARBA00004305"/>
    </source>
</evidence>
<dbReference type="InterPro" id="IPR015828">
    <property type="entry name" value="NDUFA10"/>
</dbReference>
<comment type="function">
    <text evidence="2 13">Accessory subunit of the mitochondrial membrane respiratory chain NADH dehydrogenase (Complex I), that is believed not to be involved in catalysis. Complex I functions in the transfer of electrons from NADH to the respiratory chain. The immediate electron acceptor for the enzyme is believed to be ubiquinone.</text>
</comment>
<dbReference type="GO" id="GO:0005759">
    <property type="term" value="C:mitochondrial matrix"/>
    <property type="evidence" value="ECO:0007669"/>
    <property type="project" value="UniProtKB-SubCell"/>
</dbReference>
<evidence type="ECO:0000256" key="7">
    <source>
        <dbReference type="ARBA" id="ARBA00022630"/>
    </source>
</evidence>
<evidence type="ECO:0000256" key="10">
    <source>
        <dbReference type="ARBA" id="ARBA00022946"/>
    </source>
</evidence>
<comment type="similarity">
    <text evidence="4 13">Belongs to the complex I NDUFA10 subunit family.</text>
</comment>
<proteinExistence type="inferred from homology"/>
<keyword evidence="10" id="KW-0809">Transit peptide</keyword>
<reference evidence="15" key="1">
    <citation type="submission" date="2021-01" db="EMBL/GenBank/DDBJ databases">
        <authorList>
            <person name="Li R."/>
            <person name="Bekaert M."/>
        </authorList>
    </citation>
    <scope>NUCLEOTIDE SEQUENCE</scope>
    <source>
        <strain evidence="15">Farmed</strain>
    </source>
</reference>
<dbReference type="Pfam" id="PF01712">
    <property type="entry name" value="dNK"/>
    <property type="match status" value="1"/>
</dbReference>
<dbReference type="PANTHER" id="PTHR10513">
    <property type="entry name" value="DEOXYNUCLEOSIDE KINASE"/>
    <property type="match status" value="1"/>
</dbReference>
<evidence type="ECO:0000256" key="1">
    <source>
        <dbReference type="ARBA" id="ARBA00001974"/>
    </source>
</evidence>
<dbReference type="SUPFAM" id="SSF52540">
    <property type="entry name" value="P-loop containing nucleoside triphosphate hydrolases"/>
    <property type="match status" value="1"/>
</dbReference>
<evidence type="ECO:0000256" key="13">
    <source>
        <dbReference type="PIRNR" id="PIRNR000543"/>
    </source>
</evidence>